<dbReference type="AlphaFoldDB" id="A0A3G9J272"/>
<evidence type="ECO:0000313" key="1">
    <source>
        <dbReference type="EMBL" id="BBH18783.1"/>
    </source>
</evidence>
<proteinExistence type="predicted"/>
<gene>
    <name evidence="1" type="ORF">Back11_01280</name>
</gene>
<protein>
    <submittedName>
        <fullName evidence="1">Uncharacterized protein</fullName>
    </submittedName>
</protein>
<dbReference type="Proteomes" id="UP000275368">
    <property type="component" value="Chromosome"/>
</dbReference>
<sequence length="111" mass="13054">MSSRKSKFPILDDNGEEYTVKQHISQNKRIIDFLHERSEEDRLLERVFDAVRNDQADGKENKVILEQFLMVLEGKASKRRTVELVLYALTEYGQDEWGGVHPQFIDEWTVV</sequence>
<name>A0A3G9J272_9BACL</name>
<accession>A0A3G9J272</accession>
<reference evidence="1 2" key="1">
    <citation type="submission" date="2018-11" db="EMBL/GenBank/DDBJ databases">
        <title>Complete genome sequence of Paenibacillus baekrokdamisoli strain KCTC 33723.</title>
        <authorList>
            <person name="Kang S.W."/>
            <person name="Lee K.C."/>
            <person name="Kim K.K."/>
            <person name="Kim J.S."/>
            <person name="Kim D.S."/>
            <person name="Ko S.H."/>
            <person name="Yang S.H."/>
            <person name="Lee J.S."/>
        </authorList>
    </citation>
    <scope>NUCLEOTIDE SEQUENCE [LARGE SCALE GENOMIC DNA]</scope>
    <source>
        <strain evidence="1 2">KCTC 33723</strain>
    </source>
</reference>
<evidence type="ECO:0000313" key="2">
    <source>
        <dbReference type="Proteomes" id="UP000275368"/>
    </source>
</evidence>
<dbReference type="KEGG" id="pbk:Back11_01280"/>
<dbReference type="EMBL" id="AP019308">
    <property type="protein sequence ID" value="BBH18783.1"/>
    <property type="molecule type" value="Genomic_DNA"/>
</dbReference>
<keyword evidence="2" id="KW-1185">Reference proteome</keyword>
<organism evidence="1 2">
    <name type="scientific">Paenibacillus baekrokdamisoli</name>
    <dbReference type="NCBI Taxonomy" id="1712516"/>
    <lineage>
        <taxon>Bacteria</taxon>
        <taxon>Bacillati</taxon>
        <taxon>Bacillota</taxon>
        <taxon>Bacilli</taxon>
        <taxon>Bacillales</taxon>
        <taxon>Paenibacillaceae</taxon>
        <taxon>Paenibacillus</taxon>
    </lineage>
</organism>